<protein>
    <submittedName>
        <fullName evidence="2">Uncharacterized protein</fullName>
    </submittedName>
</protein>
<comment type="caution">
    <text evidence="2">The sequence shown here is derived from an EMBL/GenBank/DDBJ whole genome shotgun (WGS) entry which is preliminary data.</text>
</comment>
<evidence type="ECO:0000256" key="1">
    <source>
        <dbReference type="SAM" id="SignalP"/>
    </source>
</evidence>
<feature type="signal peptide" evidence="1">
    <location>
        <begin position="1"/>
        <end position="18"/>
    </location>
</feature>
<dbReference type="RefSeq" id="WP_036838638.1">
    <property type="nucleotide sequence ID" value="NZ_CAWLUD010000030.1"/>
</dbReference>
<organism evidence="2 3">
    <name type="scientific">Photorhabdus temperata subsp. temperata Meg1</name>
    <dbReference type="NCBI Taxonomy" id="1393735"/>
    <lineage>
        <taxon>Bacteria</taxon>
        <taxon>Pseudomonadati</taxon>
        <taxon>Pseudomonadota</taxon>
        <taxon>Gammaproteobacteria</taxon>
        <taxon>Enterobacterales</taxon>
        <taxon>Morganellaceae</taxon>
        <taxon>Photorhabdus</taxon>
    </lineage>
</organism>
<dbReference type="EMBL" id="JGVH01000030">
    <property type="protein sequence ID" value="KER03390.1"/>
    <property type="molecule type" value="Genomic_DNA"/>
</dbReference>
<dbReference type="PATRIC" id="fig|1393735.3.peg.1917"/>
<sequence length="157" mass="17559">MLKKIAVALLFFPCALLANNGMYRDDNNDIDASDGVYFCKIYPSDMLDKFDGFPSGSLHKAMFSIESTKEGKYITAHLYPDMAFDIGPNVPGTQFAAELKLYKKNKANTTYTGFLNSNNYAFYIASEKYGLAVRLKSDQAFTAMDVVLGKCERMNAY</sequence>
<keyword evidence="1" id="KW-0732">Signal</keyword>
<accession>A0A081RXI7</accession>
<proteinExistence type="predicted"/>
<evidence type="ECO:0000313" key="3">
    <source>
        <dbReference type="Proteomes" id="UP000028002"/>
    </source>
</evidence>
<feature type="chain" id="PRO_5001763543" evidence="1">
    <location>
        <begin position="19"/>
        <end position="157"/>
    </location>
</feature>
<evidence type="ECO:0000313" key="2">
    <source>
        <dbReference type="EMBL" id="KER03390.1"/>
    </source>
</evidence>
<dbReference type="Proteomes" id="UP000028002">
    <property type="component" value="Unassembled WGS sequence"/>
</dbReference>
<reference evidence="2 3" key="1">
    <citation type="submission" date="2014-03" db="EMBL/GenBank/DDBJ databases">
        <title>Draft Genome of Photorhabdus temperata Meg1.</title>
        <authorList>
            <person name="Hurst S.G.IV."/>
            <person name="Morris K."/>
            <person name="Thomas K."/>
            <person name="Tisa L.S."/>
        </authorList>
    </citation>
    <scope>NUCLEOTIDE SEQUENCE [LARGE SCALE GENOMIC DNA]</scope>
    <source>
        <strain evidence="2 3">Meg1</strain>
    </source>
</reference>
<gene>
    <name evidence="2" type="ORF">MEG1DRAFT_01865</name>
</gene>
<dbReference type="AlphaFoldDB" id="A0A081RXI7"/>
<name>A0A081RXI7_PHOTE</name>